<protein>
    <submittedName>
        <fullName evidence="2">DUF2780 domain-containing protein</fullName>
    </submittedName>
</protein>
<gene>
    <name evidence="2" type="ORF">MJ923_12965</name>
</gene>
<comment type="caution">
    <text evidence="2">The sequence shown here is derived from an EMBL/GenBank/DDBJ whole genome shotgun (WGS) entry which is preliminary data.</text>
</comment>
<dbReference type="AlphaFoldDB" id="A0AAJ1BK32"/>
<dbReference type="Pfam" id="PF11075">
    <property type="entry name" value="DUF2780"/>
    <property type="match status" value="1"/>
</dbReference>
<proteinExistence type="predicted"/>
<evidence type="ECO:0000313" key="2">
    <source>
        <dbReference type="EMBL" id="MCH4295214.1"/>
    </source>
</evidence>
<feature type="chain" id="PRO_5042459243" evidence="1">
    <location>
        <begin position="23"/>
        <end position="185"/>
    </location>
</feature>
<feature type="signal peptide" evidence="1">
    <location>
        <begin position="1"/>
        <end position="22"/>
    </location>
</feature>
<dbReference type="RefSeq" id="WP_240591459.1">
    <property type="nucleotide sequence ID" value="NZ_JAKUDL010000004.1"/>
</dbReference>
<keyword evidence="1" id="KW-0732">Signal</keyword>
<dbReference type="EMBL" id="JAKUDL010000004">
    <property type="protein sequence ID" value="MCH4295214.1"/>
    <property type="molecule type" value="Genomic_DNA"/>
</dbReference>
<organism evidence="2 3">
    <name type="scientific">Shewanella zhuhaiensis</name>
    <dbReference type="NCBI Taxonomy" id="2919576"/>
    <lineage>
        <taxon>Bacteria</taxon>
        <taxon>Pseudomonadati</taxon>
        <taxon>Pseudomonadota</taxon>
        <taxon>Gammaproteobacteria</taxon>
        <taxon>Alteromonadales</taxon>
        <taxon>Shewanellaceae</taxon>
        <taxon>Shewanella</taxon>
    </lineage>
</organism>
<dbReference type="Proteomes" id="UP001297581">
    <property type="component" value="Unassembled WGS sequence"/>
</dbReference>
<accession>A0AAJ1BK32</accession>
<reference evidence="2 3" key="1">
    <citation type="submission" date="2022-02" db="EMBL/GenBank/DDBJ databases">
        <title>The genome sequence of Shewanella sp. 3B26.</title>
        <authorList>
            <person name="Du J."/>
        </authorList>
    </citation>
    <scope>NUCLEOTIDE SEQUENCE [LARGE SCALE GENOMIC DNA]</scope>
    <source>
        <strain evidence="2 3">3B26</strain>
    </source>
</reference>
<keyword evidence="3" id="KW-1185">Reference proteome</keyword>
<name>A0AAJ1BK32_9GAMM</name>
<dbReference type="InterPro" id="IPR021302">
    <property type="entry name" value="DUF2780_VcgC/VcgE"/>
</dbReference>
<evidence type="ECO:0000313" key="3">
    <source>
        <dbReference type="Proteomes" id="UP001297581"/>
    </source>
</evidence>
<sequence length="185" mass="18367">MKRITTLSLLASLSLLAPVASAADFGALAADTLKQVSSTTQSASNTAQAASNQAQSGDLLGNLMALGLDQNQAEGGMGALLKMAQGSLSGSEFSSLSNAIPGADKMLSAVPALDSGSGMSGLLSGVGGSLGNSLQGSALVYDAFEKLGISRELAAPMVDVAKNYLQANASEDTVGLLMKGLGSLL</sequence>
<evidence type="ECO:0000256" key="1">
    <source>
        <dbReference type="SAM" id="SignalP"/>
    </source>
</evidence>